<gene>
    <name evidence="7" type="ORF">A6M23_05055</name>
    <name evidence="6" type="ORF">A6P07_09810</name>
</gene>
<dbReference type="InterPro" id="IPR032710">
    <property type="entry name" value="NTF2-like_dom_sf"/>
</dbReference>
<dbReference type="EMBL" id="LWRY01000032">
    <property type="protein sequence ID" value="OCX74738.1"/>
    <property type="molecule type" value="Genomic_DNA"/>
</dbReference>
<evidence type="ECO:0000256" key="3">
    <source>
        <dbReference type="ARBA" id="ARBA00022989"/>
    </source>
</evidence>
<sequence length="223" mass="24636">MSEQPDYLAARREWMERYGSYISQAKNWRIAAISAIGIAALFGAGMVYEADRVHVVPYVVEVSKLGKTVELAQAVKAGAYAQPVVRHIVSRFSWLLFSRNPDTSVQKHWIDQSYAYIANTDEASLNAFYSRHHPYAAYENSTGGQVVTIQSAEPLGKLAESGGSFIVDFSVKKYGKHGGIHGEQNWQGTITYANVGPSNNPNILNGNPFGIYITHFAFSRQLG</sequence>
<keyword evidence="3" id="KW-1133">Transmembrane helix</keyword>
<dbReference type="InterPro" id="IPR007430">
    <property type="entry name" value="VirB8"/>
</dbReference>
<comment type="caution">
    <text evidence="6">The sequence shown here is derived from an EMBL/GenBank/DDBJ whole genome shotgun (WGS) entry which is preliminary data.</text>
</comment>
<dbReference type="STRING" id="930.GCA_002079865_01439"/>
<keyword evidence="2" id="KW-0812">Transmembrane</keyword>
<dbReference type="Gene3D" id="3.10.450.230">
    <property type="entry name" value="VirB8 protein"/>
    <property type="match status" value="1"/>
</dbReference>
<evidence type="ECO:0000259" key="5">
    <source>
        <dbReference type="Pfam" id="PF04335"/>
    </source>
</evidence>
<dbReference type="CDD" id="cd16425">
    <property type="entry name" value="TrbF"/>
    <property type="match status" value="1"/>
</dbReference>
<evidence type="ECO:0000256" key="4">
    <source>
        <dbReference type="ARBA" id="ARBA00023136"/>
    </source>
</evidence>
<dbReference type="Proteomes" id="UP000095008">
    <property type="component" value="Unassembled WGS sequence"/>
</dbReference>
<name>A0A1C2I5R1_ACITH</name>
<organism evidence="6 8">
    <name type="scientific">Acidithiobacillus thiooxidans</name>
    <name type="common">Thiobacillus thiooxidans</name>
    <dbReference type="NCBI Taxonomy" id="930"/>
    <lineage>
        <taxon>Bacteria</taxon>
        <taxon>Pseudomonadati</taxon>
        <taxon>Pseudomonadota</taxon>
        <taxon>Acidithiobacillia</taxon>
        <taxon>Acidithiobacillales</taxon>
        <taxon>Acidithiobacillaceae</taxon>
        <taxon>Acidithiobacillus</taxon>
    </lineage>
</organism>
<evidence type="ECO:0000313" key="8">
    <source>
        <dbReference type="Proteomes" id="UP000094893"/>
    </source>
</evidence>
<dbReference type="Pfam" id="PF04335">
    <property type="entry name" value="VirB8"/>
    <property type="match status" value="1"/>
</dbReference>
<dbReference type="GO" id="GO:0016020">
    <property type="term" value="C:membrane"/>
    <property type="evidence" value="ECO:0007669"/>
    <property type="project" value="UniProtKB-SubCell"/>
</dbReference>
<evidence type="ECO:0000313" key="9">
    <source>
        <dbReference type="Proteomes" id="UP000095008"/>
    </source>
</evidence>
<feature type="domain" description="Bacterial virulence protein VirB8" evidence="5">
    <location>
        <begin position="10"/>
        <end position="219"/>
    </location>
</feature>
<dbReference type="InterPro" id="IPR035658">
    <property type="entry name" value="TrbF"/>
</dbReference>
<proteinExistence type="predicted"/>
<evidence type="ECO:0000256" key="2">
    <source>
        <dbReference type="ARBA" id="ARBA00022692"/>
    </source>
</evidence>
<keyword evidence="9" id="KW-1185">Reference proteome</keyword>
<evidence type="ECO:0000256" key="1">
    <source>
        <dbReference type="ARBA" id="ARBA00004167"/>
    </source>
</evidence>
<reference evidence="6 8" key="1">
    <citation type="journal article" date="2016" name="Int. J. Mol. Sci.">
        <title>Comparative genomics of the extreme acidophile Acidithiobacillus thiooxidans reveals intraspecific divergence and niche adaptation.</title>
        <authorList>
            <person name="Zhang X."/>
            <person name="Feng X."/>
            <person name="Tao J."/>
            <person name="Ma L."/>
            <person name="Xiao Y."/>
            <person name="Liang Y."/>
            <person name="Liu X."/>
            <person name="Yin H."/>
        </authorList>
    </citation>
    <scope>NUCLEOTIDE SEQUENCE [LARGE SCALE GENOMIC DNA]</scope>
    <source>
        <strain evidence="6 8">A02</strain>
        <strain evidence="7">DXS-W</strain>
    </source>
</reference>
<dbReference type="AlphaFoldDB" id="A0A1C2I5R1"/>
<dbReference type="OrthoDB" id="9778195at2"/>
<dbReference type="RefSeq" id="WP_024893841.1">
    <property type="nucleotide sequence ID" value="NZ_JABBDU010000069.1"/>
</dbReference>
<evidence type="ECO:0000313" key="7">
    <source>
        <dbReference type="EMBL" id="OCX74738.1"/>
    </source>
</evidence>
<evidence type="ECO:0000313" key="6">
    <source>
        <dbReference type="EMBL" id="OCX72485.1"/>
    </source>
</evidence>
<accession>A0A1C2I5R1</accession>
<dbReference type="SUPFAM" id="SSF54427">
    <property type="entry name" value="NTF2-like"/>
    <property type="match status" value="1"/>
</dbReference>
<dbReference type="EMBL" id="LWSA01000142">
    <property type="protein sequence ID" value="OCX72485.1"/>
    <property type="molecule type" value="Genomic_DNA"/>
</dbReference>
<comment type="subcellular location">
    <subcellularLocation>
        <location evidence="1">Membrane</location>
        <topology evidence="1">Single-pass membrane protein</topology>
    </subcellularLocation>
</comment>
<keyword evidence="4" id="KW-0472">Membrane</keyword>
<protein>
    <submittedName>
        <fullName evidence="6">Conjugal transfer protein</fullName>
    </submittedName>
</protein>
<dbReference type="Proteomes" id="UP000094893">
    <property type="component" value="Unassembled WGS sequence"/>
</dbReference>